<evidence type="ECO:0000313" key="8">
    <source>
        <dbReference type="Proteomes" id="UP000738349"/>
    </source>
</evidence>
<dbReference type="PANTHER" id="PTHR43272">
    <property type="entry name" value="LONG-CHAIN-FATTY-ACID--COA LIGASE"/>
    <property type="match status" value="1"/>
</dbReference>
<dbReference type="GO" id="GO:0005783">
    <property type="term" value="C:endoplasmic reticulum"/>
    <property type="evidence" value="ECO:0007669"/>
    <property type="project" value="TreeGrafter"/>
</dbReference>
<name>A0A9P9FW55_9HYPO</name>
<dbReference type="PROSITE" id="PS00455">
    <property type="entry name" value="AMP_BINDING"/>
    <property type="match status" value="1"/>
</dbReference>
<keyword evidence="8" id="KW-1185">Reference proteome</keyword>
<dbReference type="GO" id="GO:0004467">
    <property type="term" value="F:long-chain fatty acid-CoA ligase activity"/>
    <property type="evidence" value="ECO:0007669"/>
    <property type="project" value="UniProtKB-EC"/>
</dbReference>
<evidence type="ECO:0000256" key="3">
    <source>
        <dbReference type="ARBA" id="ARBA00022741"/>
    </source>
</evidence>
<keyword evidence="3" id="KW-0547">Nucleotide-binding</keyword>
<evidence type="ECO:0000256" key="5">
    <source>
        <dbReference type="ARBA" id="ARBA00036813"/>
    </source>
</evidence>
<dbReference type="GO" id="GO:0005886">
    <property type="term" value="C:plasma membrane"/>
    <property type="evidence" value="ECO:0007669"/>
    <property type="project" value="TreeGrafter"/>
</dbReference>
<dbReference type="GO" id="GO:0035336">
    <property type="term" value="P:long-chain fatty-acyl-CoA metabolic process"/>
    <property type="evidence" value="ECO:0007669"/>
    <property type="project" value="TreeGrafter"/>
</dbReference>
<evidence type="ECO:0000256" key="2">
    <source>
        <dbReference type="ARBA" id="ARBA00022598"/>
    </source>
</evidence>
<dbReference type="InterPro" id="IPR042099">
    <property type="entry name" value="ANL_N_sf"/>
</dbReference>
<dbReference type="GO" id="GO:0005811">
    <property type="term" value="C:lipid droplet"/>
    <property type="evidence" value="ECO:0007669"/>
    <property type="project" value="TreeGrafter"/>
</dbReference>
<proteinExistence type="inferred from homology"/>
<dbReference type="OrthoDB" id="1700726at2759"/>
<evidence type="ECO:0000259" key="6">
    <source>
        <dbReference type="Pfam" id="PF00501"/>
    </source>
</evidence>
<evidence type="ECO:0000313" key="7">
    <source>
        <dbReference type="EMBL" id="KAH7177077.1"/>
    </source>
</evidence>
<dbReference type="Pfam" id="PF00501">
    <property type="entry name" value="AMP-binding"/>
    <property type="match status" value="1"/>
</dbReference>
<dbReference type="Proteomes" id="UP000738349">
    <property type="component" value="Unassembled WGS sequence"/>
</dbReference>
<dbReference type="SUPFAM" id="SSF56801">
    <property type="entry name" value="Acetyl-CoA synthetase-like"/>
    <property type="match status" value="1"/>
</dbReference>
<evidence type="ECO:0000256" key="1">
    <source>
        <dbReference type="ARBA" id="ARBA00006432"/>
    </source>
</evidence>
<evidence type="ECO:0000256" key="4">
    <source>
        <dbReference type="ARBA" id="ARBA00022840"/>
    </source>
</evidence>
<organism evidence="7 8">
    <name type="scientific">Dactylonectria macrodidyma</name>
    <dbReference type="NCBI Taxonomy" id="307937"/>
    <lineage>
        <taxon>Eukaryota</taxon>
        <taxon>Fungi</taxon>
        <taxon>Dikarya</taxon>
        <taxon>Ascomycota</taxon>
        <taxon>Pezizomycotina</taxon>
        <taxon>Sordariomycetes</taxon>
        <taxon>Hypocreomycetidae</taxon>
        <taxon>Hypocreales</taxon>
        <taxon>Nectriaceae</taxon>
        <taxon>Dactylonectria</taxon>
    </lineage>
</organism>
<dbReference type="PANTHER" id="PTHR43272:SF83">
    <property type="entry name" value="ACYL-COA SYNTHETASE LONG-CHAIN, ISOFORM J"/>
    <property type="match status" value="1"/>
</dbReference>
<comment type="catalytic activity">
    <reaction evidence="5">
        <text>a long-chain fatty acid + ATP + CoA = a long-chain fatty acyl-CoA + AMP + diphosphate</text>
        <dbReference type="Rhea" id="RHEA:15421"/>
        <dbReference type="ChEBI" id="CHEBI:30616"/>
        <dbReference type="ChEBI" id="CHEBI:33019"/>
        <dbReference type="ChEBI" id="CHEBI:57287"/>
        <dbReference type="ChEBI" id="CHEBI:57560"/>
        <dbReference type="ChEBI" id="CHEBI:83139"/>
        <dbReference type="ChEBI" id="CHEBI:456215"/>
        <dbReference type="EC" id="6.2.1.3"/>
    </reaction>
</comment>
<protein>
    <submittedName>
        <fullName evidence="7">Long-chain acyl-CoA synthetase</fullName>
    </submittedName>
</protein>
<dbReference type="AlphaFoldDB" id="A0A9P9FW55"/>
<comment type="similarity">
    <text evidence="1">Belongs to the ATP-dependent AMP-binding enzyme family.</text>
</comment>
<comment type="caution">
    <text evidence="7">The sequence shown here is derived from an EMBL/GenBank/DDBJ whole genome shotgun (WGS) entry which is preliminary data.</text>
</comment>
<dbReference type="InterPro" id="IPR020845">
    <property type="entry name" value="AMP-binding_CS"/>
</dbReference>
<dbReference type="Gene3D" id="3.40.50.12780">
    <property type="entry name" value="N-terminal domain of ligase-like"/>
    <property type="match status" value="1"/>
</dbReference>
<gene>
    <name evidence="7" type="ORF">EDB81DRAFT_836887</name>
</gene>
<dbReference type="EMBL" id="JAGMUV010000001">
    <property type="protein sequence ID" value="KAH7177077.1"/>
    <property type="molecule type" value="Genomic_DNA"/>
</dbReference>
<reference evidence="7" key="1">
    <citation type="journal article" date="2021" name="Nat. Commun.">
        <title>Genetic determinants of endophytism in the Arabidopsis root mycobiome.</title>
        <authorList>
            <person name="Mesny F."/>
            <person name="Miyauchi S."/>
            <person name="Thiergart T."/>
            <person name="Pickel B."/>
            <person name="Atanasova L."/>
            <person name="Karlsson M."/>
            <person name="Huettel B."/>
            <person name="Barry K.W."/>
            <person name="Haridas S."/>
            <person name="Chen C."/>
            <person name="Bauer D."/>
            <person name="Andreopoulos W."/>
            <person name="Pangilinan J."/>
            <person name="LaButti K."/>
            <person name="Riley R."/>
            <person name="Lipzen A."/>
            <person name="Clum A."/>
            <person name="Drula E."/>
            <person name="Henrissat B."/>
            <person name="Kohler A."/>
            <person name="Grigoriev I.V."/>
            <person name="Martin F.M."/>
            <person name="Hacquard S."/>
        </authorList>
    </citation>
    <scope>NUCLEOTIDE SEQUENCE</scope>
    <source>
        <strain evidence="7">MPI-CAGE-AT-0147</strain>
    </source>
</reference>
<keyword evidence="4" id="KW-0067">ATP-binding</keyword>
<sequence>MFTRRTKQSRRTSMAESRTSRKSGSFELSNFSYLTYKEYEAHNWIALFHSCASQSISIVTSYDTLGESGVEPSLNQTQSAAIYIDPHLLKTATGPLKKSNVKTVFINEQCIFAAGCEVEESRKANPEFVVLTLEQLRKLGEENMVDPVPAKSTDVYCIMYTSGTTGPPKGTVVTHESFIAGVTGLYTCMDKAFIDKDSLLAYLPMAHILETAIEYLGMFIGGTIGYGNPRTLSDLSKTVKKGVIAKVAASSPLVRTLFWGAFYYKGFMVRYHLPGANIFDDIVFGKVREQAGGRVRMTVNGASSIADTTKNFLSMVMAPMILGYGLTETSATGILGSPLPYTPDYIGTVQPAIEVKIVGKPVMFGYYDDPTETKKVITPDRWLKTGNIWELNDQGHMRVIDRLKNLVKMQGGEYISLERVESVYRSVQTVSNVMIYADSAKSRPIAVIMPNEKALAGLAEELGANVHSMYLKFRICDVVLKDLQATAKHAGLAGLEIVSGVVITEREWTLPLRRTIRKTFKENINEVLKTSP</sequence>
<dbReference type="GO" id="GO:0005524">
    <property type="term" value="F:ATP binding"/>
    <property type="evidence" value="ECO:0007669"/>
    <property type="project" value="UniProtKB-KW"/>
</dbReference>
<feature type="domain" description="AMP-dependent synthetase/ligase" evidence="6">
    <location>
        <begin position="43"/>
        <end position="359"/>
    </location>
</feature>
<keyword evidence="2" id="KW-0436">Ligase</keyword>
<dbReference type="InterPro" id="IPR000873">
    <property type="entry name" value="AMP-dep_synth/lig_dom"/>
</dbReference>
<accession>A0A9P9FW55</accession>